<dbReference type="Gene3D" id="1.20.5.1060">
    <property type="entry name" value="Tetrabrachion"/>
    <property type="match status" value="1"/>
</dbReference>
<comment type="caution">
    <text evidence="2">The sequence shown here is derived from an EMBL/GenBank/DDBJ whole genome shotgun (WGS) entry which is preliminary data.</text>
</comment>
<gene>
    <name evidence="2" type="ORF">ENU14_01740</name>
</gene>
<evidence type="ECO:0000313" key="2">
    <source>
        <dbReference type="EMBL" id="HGM58299.1"/>
    </source>
</evidence>
<protein>
    <submittedName>
        <fullName evidence="2">Uncharacterized protein</fullName>
    </submittedName>
</protein>
<accession>A0A7C4H5C5</accession>
<proteinExistence type="predicted"/>
<evidence type="ECO:0000256" key="1">
    <source>
        <dbReference type="SAM" id="Phobius"/>
    </source>
</evidence>
<reference evidence="2" key="1">
    <citation type="journal article" date="2020" name="mSystems">
        <title>Genome- and Community-Level Interaction Insights into Carbon Utilization and Element Cycling Functions of Hydrothermarchaeota in Hydrothermal Sediment.</title>
        <authorList>
            <person name="Zhou Z."/>
            <person name="Liu Y."/>
            <person name="Xu W."/>
            <person name="Pan J."/>
            <person name="Luo Z.H."/>
            <person name="Li M."/>
        </authorList>
    </citation>
    <scope>NUCLEOTIDE SEQUENCE [LARGE SCALE GENOMIC DNA]</scope>
    <source>
        <strain evidence="2">SpSt-642</strain>
    </source>
</reference>
<sequence length="1485" mass="167482">MSRLIAVILILAILSPLITIPVNINAQPINPGISIRPGTYGLTILEPTNKTVRIMSDGSITIVINKTLIPWLVTPGPGGTVFIRLSLLLEEDIVKPFYRGTFINASTHNIFHGIYGGLIDVSTNRTLYNINGEECGNVTVYDQIAVIWLRFDKIESLENVPYVIYDYNTGQYRVVYEFLYNRELRLVIWDPRIEQYAMSYNKLIVFRIIYECGDVELSVYYSPAVFSDTVSLIVSFEKMFSKIEDITNISLNVAEVDYINITMVNKYEPSEKYYIASILNGEPDYSGEPVFIPVDFYVVNTTTLNYTGIVNDYAPLAPDPTTMYLSTLYMFIVEFEHSIINETTNLTFRITVDSECASTKTTPFLRINASLEVYPTDIVGNDYTNPGDMIFFIAHNVPFTHLNNIESVKSFNLSNILAISVDEFEELIYYPDGVIIGSLYLPEYPYGGLTYVTYLVFSDDKYIVDGVLTIKPYILTYVLTSTLAYAEDTDGYYIGRFIPGDSAAPGDYVVVEGHGFDLNLPIDAMLNNIGLIILDEYSEVDKGIVLILLKLINRTSYEPVPEVFGATLFIGTPGTPNNATIAFNTIRGEPFKKVLFNPDWFRNETGYYIKHSKIGDPYLYFTVKYFDPVLDTIINPVWPESTIVEIIGWNTDIFVFKLYNKFFDIVYNWLNISLINGYGLVNLQNYIIPLLPYGNYTLVEEPLASVGDRTVFTVYTSIDVDVDPCRGGLFNVTIVGGAANTTYYLTFSYETLFKGTDKPYTIVPWQGEFTIEVTTDEYGYGFYSTLISNIYTTNMVIDLTWYTLIYLNVNGTGSEIFWYKWIGKLTSITDTYSVELIDPNSDIDFETIFNVEVNYNVTVILVSVEYIPRPYFTITVPEVALPGDDIVIQIFPHRYPVYDLFIEPRELFEETEVVWGWYVYARLVDPLTNNIIDEFEGYNVARIVEDVDGDGVGEIWFVVSLKAPLTLGVDKTYRVDVKLFLAVIEPYSEITGVNVDDQGCWVYLDLNGTVYRRGLSSGLMIGGDHQLVTVLGLLYGSIIDIKDGLVYINTTLNNLTRLISIDVLQLLRAINDTTVLIRNDTIEIRSTLGRLETKIDNLIQLVTNIDNNVTLILTCCRDVKNILERVETTLNNTYLIVMRIDGNLSNLLNIVNNELLPKFAELYRNISVLINATGEYIVENITAEMRELNRTVSILINTLRQDISNMISSAVNTILYRIDEINASIIYFINKSTERIIGSVERAVDDIIYTITLEINWLRENLTGLINARIDELKLFINDNITTVLTSIRNTNLTIHNRLNELKVLLTGVNDTVTSIQIGIFTLNTSMNNLINTLKEFSSEMRIKISQLNTTLNGLSSLVLTVKDTLTITIVGNISTIRNLIETLGTNTNKEFSDVKSAISDLSNLAVNINSTLITKLSDLERSISDKLDATAGVLSSKIDTVDRKQSEGFGSLMGNLSLFSLAIILLEVVIVGLIGYSFTRRPVG</sequence>
<dbReference type="SUPFAM" id="SSF58054">
    <property type="entry name" value="Tetrabrachion"/>
    <property type="match status" value="1"/>
</dbReference>
<name>A0A7C4H5C5_STAMA</name>
<keyword evidence="1" id="KW-1133">Transmembrane helix</keyword>
<keyword evidence="1" id="KW-0812">Transmembrane</keyword>
<keyword evidence="1" id="KW-0472">Membrane</keyword>
<feature type="transmembrane region" description="Helical" evidence="1">
    <location>
        <begin position="1457"/>
        <end position="1479"/>
    </location>
</feature>
<dbReference type="EMBL" id="DTBJ01000016">
    <property type="protein sequence ID" value="HGM58299.1"/>
    <property type="molecule type" value="Genomic_DNA"/>
</dbReference>
<organism evidence="2">
    <name type="scientific">Staphylothermus marinus</name>
    <dbReference type="NCBI Taxonomy" id="2280"/>
    <lineage>
        <taxon>Archaea</taxon>
        <taxon>Thermoproteota</taxon>
        <taxon>Thermoprotei</taxon>
        <taxon>Desulfurococcales</taxon>
        <taxon>Desulfurococcaceae</taxon>
        <taxon>Staphylothermus</taxon>
    </lineage>
</organism>
<dbReference type="InterPro" id="IPR038065">
    <property type="entry name" value="Tetrabrachion_parallel_CC"/>
</dbReference>